<dbReference type="GO" id="GO:0030488">
    <property type="term" value="P:tRNA methylation"/>
    <property type="evidence" value="ECO:0007669"/>
    <property type="project" value="TreeGrafter"/>
</dbReference>
<evidence type="ECO:0000256" key="2">
    <source>
        <dbReference type="ARBA" id="ARBA00022694"/>
    </source>
</evidence>
<evidence type="ECO:0000259" key="5">
    <source>
        <dbReference type="Pfam" id="PF25150"/>
    </source>
</evidence>
<dbReference type="PANTHER" id="PTHR14387">
    <property type="entry name" value="THADA/DEATH RECEPTOR INTERACTING PROTEIN"/>
    <property type="match status" value="1"/>
</dbReference>
<dbReference type="Proteomes" id="UP001432322">
    <property type="component" value="Unassembled WGS sequence"/>
</dbReference>
<dbReference type="InterPro" id="IPR051954">
    <property type="entry name" value="tRNA_methyltransferase_THADA"/>
</dbReference>
<accession>A0AAV5WI79</accession>
<dbReference type="InterPro" id="IPR019442">
    <property type="entry name" value="THADA/TRM732_DUF2428"/>
</dbReference>
<dbReference type="InterPro" id="IPR056843">
    <property type="entry name" value="THADA-like_TPR"/>
</dbReference>
<comment type="caution">
    <text evidence="7">The sequence shown here is derived from an EMBL/GenBank/DDBJ whole genome shotgun (WGS) entry which is preliminary data.</text>
</comment>
<dbReference type="InterPro" id="IPR016024">
    <property type="entry name" value="ARM-type_fold"/>
</dbReference>
<feature type="domain" description="tRNA (32-2'-O)-methyltransferase regulator THADA-like C-terminal TPR repeats region" evidence="6">
    <location>
        <begin position="838"/>
        <end position="981"/>
    </location>
</feature>
<dbReference type="Pfam" id="PF10350">
    <property type="entry name" value="DUF2428"/>
    <property type="match status" value="1"/>
</dbReference>
<gene>
    <name evidence="7" type="ORF">PFISCL1PPCAC_22425</name>
</gene>
<dbReference type="PANTHER" id="PTHR14387:SF7">
    <property type="entry name" value="THYROID ADENOMA-ASSOCIATED PROTEIN"/>
    <property type="match status" value="1"/>
</dbReference>
<comment type="similarity">
    <text evidence="1">Belongs to the THADA family.</text>
</comment>
<evidence type="ECO:0000313" key="8">
    <source>
        <dbReference type="Proteomes" id="UP001432322"/>
    </source>
</evidence>
<proteinExistence type="inferred from homology"/>
<dbReference type="GO" id="GO:0005829">
    <property type="term" value="C:cytosol"/>
    <property type="evidence" value="ECO:0007669"/>
    <property type="project" value="TreeGrafter"/>
</dbReference>
<evidence type="ECO:0000256" key="1">
    <source>
        <dbReference type="ARBA" id="ARBA00010409"/>
    </source>
</evidence>
<dbReference type="EMBL" id="BTSY01000005">
    <property type="protein sequence ID" value="GMT31128.1"/>
    <property type="molecule type" value="Genomic_DNA"/>
</dbReference>
<organism evidence="7 8">
    <name type="scientific">Pristionchus fissidentatus</name>
    <dbReference type="NCBI Taxonomy" id="1538716"/>
    <lineage>
        <taxon>Eukaryota</taxon>
        <taxon>Metazoa</taxon>
        <taxon>Ecdysozoa</taxon>
        <taxon>Nematoda</taxon>
        <taxon>Chromadorea</taxon>
        <taxon>Rhabditida</taxon>
        <taxon>Rhabditina</taxon>
        <taxon>Diplogasteromorpha</taxon>
        <taxon>Diplogasteroidea</taxon>
        <taxon>Neodiplogasteridae</taxon>
        <taxon>Pristionchus</taxon>
    </lineage>
</organism>
<sequence length="1309" mass="145362">EMDGCDPTVVCDVLSKAETLNDHSADYSFLRLSSPSLFFSCCSSHPSFLLDCVLRRLLKEANTASRSTAHILFTSSTVKRILLVSREQKLRLPAELADAVLLYAHKFWDFVIDVVSYDATEAFTITVLSHMEHCETCSSGSSNCDWLQGVAGQLFQSNSRCRAVYKCMISLLHARPSLCLPFFDRPFIQTLYDSLANASVGVALTELLCECLSNGYGSWTEHIECLSGLLLSSSASSSSHSPTLTAIYDRLLPAAAKRLQIGAPFLQQLLQSIRAASSPSCLDAVLSVSRFAVSAVGAGGLNWHSLLPAEQMTKAILHVDAQVRFSAWSLLIEHPKKAEPFSVQDCTLMGAFMETNMGEQRPAIRMKILAGVKKALIRMVESAERLLSASCAEVEEAREARLAAYEVWIGAMIRLAFDSLDEEANFPRRLMALSLLDLFYRQRVLIVPNKGRLLSRLDLSSSLTPSSIAALIRVLDDSYEICQSLALKVLAAIHKDSPLVVPLSALRSETLEMLLTISTHITLATGYRIRFLTLIDRKETIGLLSSWFLPLVRSRLESASRSLSSLISEPLHPLLNAIELILVEIQDDPSASPIHHPLIVLLHSISAVVSPLVHNMSPEGFLPDDFQLPGTTTVTSSSSSAPSTTPSQMLLACAWRAHKHVSSILGWAASTLPYPSVLTDDILAGMAGYYLKQLTECKHCGAFESAVDGFEVLCRRMWSIGGEERGAAAPDKWLNEAVRAIEGEKGSLCLTRRSAGLPHLVVTILVTEPEWSKCQLLLATLSTLLDTEEKSLETRVHSCNVAKAIISCSRLAEKIPPALEMALLTAISGCSSPEWPARNASSQLLSALISRVFGVPREGQKDLRPAHHNQMSAAEFFARFPSLVDFLLSTLRPCVSSQEFSLFPSLVLLSHLFPTAASPAALTPFVPRVLKVLLSSRAEKVRSLAAVSLSAISTREDVSLLLSWIGSQNASTMRQNEVNAVMLMLGAFLDRKRDDDYEEAEEKMREILRRWEERRECREWCDWNLFLLLSLHHRLSIPAPRLQSIPPIDTLTLALRPLAATWIRYPERSADLPLTSSAFRHEIYRNLASGSVDCHETIDILLPYLVQDLTLERKETNRLIILRLLMRIVREERGVEKRIRSEIGKAVGSIDLATKRLPEESLLRALRASVREEKEKEEGEGGGELEWMQRCTTADDEETKELAIECAGCREGCDEVLLEFVQDESLDVREQAAVVLGERVYGTGTRLNPFVLRLVRKNDYGRKEEKEETEGMKEKGMNLFDVMVDNPYKENRFIGDCRYTVEVLKLINL</sequence>
<evidence type="ECO:0000256" key="3">
    <source>
        <dbReference type="ARBA" id="ARBA00035698"/>
    </source>
</evidence>
<reference evidence="7" key="1">
    <citation type="submission" date="2023-10" db="EMBL/GenBank/DDBJ databases">
        <title>Genome assembly of Pristionchus species.</title>
        <authorList>
            <person name="Yoshida K."/>
            <person name="Sommer R.J."/>
        </authorList>
    </citation>
    <scope>NUCLEOTIDE SEQUENCE</scope>
    <source>
        <strain evidence="7">RS5133</strain>
    </source>
</reference>
<dbReference type="Pfam" id="PF25150">
    <property type="entry name" value="TPR_Trm732"/>
    <property type="match status" value="1"/>
</dbReference>
<keyword evidence="2" id="KW-0819">tRNA processing</keyword>
<feature type="non-terminal residue" evidence="7">
    <location>
        <position position="1"/>
    </location>
</feature>
<evidence type="ECO:0000259" key="6">
    <source>
        <dbReference type="Pfam" id="PF25151"/>
    </source>
</evidence>
<feature type="domain" description="tRNA (32-2'-O)-methyltransferase regulator THADA-like TPR repeats region" evidence="5">
    <location>
        <begin position="304"/>
        <end position="439"/>
    </location>
</feature>
<feature type="domain" description="DUF2428" evidence="4">
    <location>
        <begin position="595"/>
        <end position="835"/>
    </location>
</feature>
<name>A0AAV5WI79_9BILA</name>
<evidence type="ECO:0000259" key="4">
    <source>
        <dbReference type="Pfam" id="PF10350"/>
    </source>
</evidence>
<evidence type="ECO:0000313" key="7">
    <source>
        <dbReference type="EMBL" id="GMT31128.1"/>
    </source>
</evidence>
<protein>
    <recommendedName>
        <fullName evidence="3">tRNA (32-2'-O)-methyltransferase regulator THADA</fullName>
    </recommendedName>
</protein>
<dbReference type="InterPro" id="IPR056842">
    <property type="entry name" value="THADA-like_TPR_C"/>
</dbReference>
<keyword evidence="8" id="KW-1185">Reference proteome</keyword>
<dbReference type="SUPFAM" id="SSF48371">
    <property type="entry name" value="ARM repeat"/>
    <property type="match status" value="1"/>
</dbReference>
<dbReference type="Pfam" id="PF25151">
    <property type="entry name" value="TPR_Trm732_C"/>
    <property type="match status" value="1"/>
</dbReference>